<dbReference type="RefSeq" id="WP_013345984.1">
    <property type="nucleotide sequence ID" value="NC_014541.1"/>
</dbReference>
<dbReference type="InterPro" id="IPR009010">
    <property type="entry name" value="Asp_de-COase-like_dom_sf"/>
</dbReference>
<dbReference type="InterPro" id="IPR006656">
    <property type="entry name" value="Mopterin_OxRdtase"/>
</dbReference>
<dbReference type="PROSITE" id="PS00932">
    <property type="entry name" value="MOLYBDOPTERIN_PROK_3"/>
    <property type="match status" value="1"/>
</dbReference>
<dbReference type="InterPro" id="IPR006657">
    <property type="entry name" value="MoPterin_dinucl-bd_dom"/>
</dbReference>
<organism evidence="9 10">
    <name type="scientific">Ferrimonas balearica (strain DSM 9799 / CCM 4581 / KCTC 23876 / PAT)</name>
    <dbReference type="NCBI Taxonomy" id="550540"/>
    <lineage>
        <taxon>Bacteria</taxon>
        <taxon>Pseudomonadati</taxon>
        <taxon>Pseudomonadota</taxon>
        <taxon>Gammaproteobacteria</taxon>
        <taxon>Alteromonadales</taxon>
        <taxon>Ferrimonadaceae</taxon>
        <taxon>Ferrimonas</taxon>
    </lineage>
</organism>
<dbReference type="PANTHER" id="PTHR43742">
    <property type="entry name" value="TRIMETHYLAMINE-N-OXIDE REDUCTASE"/>
    <property type="match status" value="1"/>
</dbReference>
<keyword evidence="10" id="KW-1185">Reference proteome</keyword>
<evidence type="ECO:0000313" key="10">
    <source>
        <dbReference type="Proteomes" id="UP000006683"/>
    </source>
</evidence>
<dbReference type="Pfam" id="PF01568">
    <property type="entry name" value="Molydop_binding"/>
    <property type="match status" value="1"/>
</dbReference>
<dbReference type="GO" id="GO:0030288">
    <property type="term" value="C:outer membrane-bounded periplasmic space"/>
    <property type="evidence" value="ECO:0007669"/>
    <property type="project" value="TreeGrafter"/>
</dbReference>
<dbReference type="NCBIfam" id="TIGR02166">
    <property type="entry name" value="dmsA_ynfE"/>
    <property type="match status" value="1"/>
</dbReference>
<feature type="domain" description="4Fe-4S Mo/W bis-MGD-type" evidence="8">
    <location>
        <begin position="38"/>
        <end position="99"/>
    </location>
</feature>
<dbReference type="SUPFAM" id="SSF53706">
    <property type="entry name" value="Formate dehydrogenase/DMSO reductase, domains 1-3"/>
    <property type="match status" value="1"/>
</dbReference>
<proteinExistence type="inferred from homology"/>
<dbReference type="InterPro" id="IPR050612">
    <property type="entry name" value="Prok_Mopterin_Oxidored"/>
</dbReference>
<dbReference type="Gene3D" id="2.40.40.20">
    <property type="match status" value="1"/>
</dbReference>
<name>E1SNK5_FERBD</name>
<dbReference type="AlphaFoldDB" id="E1SNK5"/>
<keyword evidence="5" id="KW-0560">Oxidoreductase</keyword>
<keyword evidence="4" id="KW-0479">Metal-binding</keyword>
<dbReference type="GO" id="GO:0051539">
    <property type="term" value="F:4 iron, 4 sulfur cluster binding"/>
    <property type="evidence" value="ECO:0007669"/>
    <property type="project" value="InterPro"/>
</dbReference>
<dbReference type="SUPFAM" id="SSF50692">
    <property type="entry name" value="ADC-like"/>
    <property type="match status" value="1"/>
</dbReference>
<evidence type="ECO:0000313" key="9">
    <source>
        <dbReference type="EMBL" id="ADN76678.1"/>
    </source>
</evidence>
<dbReference type="GO" id="GO:0030151">
    <property type="term" value="F:molybdenum ion binding"/>
    <property type="evidence" value="ECO:0007669"/>
    <property type="project" value="InterPro"/>
</dbReference>
<dbReference type="Gene3D" id="3.40.50.12440">
    <property type="match status" value="1"/>
</dbReference>
<dbReference type="Gene3D" id="3.40.228.10">
    <property type="entry name" value="Dimethylsulfoxide Reductase, domain 2"/>
    <property type="match status" value="1"/>
</dbReference>
<reference evidence="9 10" key="1">
    <citation type="journal article" date="2010" name="Stand. Genomic Sci.">
        <title>Complete genome sequence of Ferrimonas balearica type strain (PAT).</title>
        <authorList>
            <person name="Nolan M."/>
            <person name="Sikorski J."/>
            <person name="Davenport K."/>
            <person name="Lucas S."/>
            <person name="Glavina Del Rio T."/>
            <person name="Tice H."/>
            <person name="Cheng J."/>
            <person name="Goodwin L."/>
            <person name="Pitluck S."/>
            <person name="Liolios K."/>
            <person name="Ivanova N."/>
            <person name="Mavromatis K."/>
            <person name="Ovchinnikova G."/>
            <person name="Pati A."/>
            <person name="Chen A."/>
            <person name="Palaniappan K."/>
            <person name="Land M."/>
            <person name="Hauser L."/>
            <person name="Chang Y."/>
            <person name="Jeffries C."/>
            <person name="Tapia R."/>
            <person name="Brettin T."/>
            <person name="Detter J."/>
            <person name="Han C."/>
            <person name="Yasawong M."/>
            <person name="Rohde M."/>
            <person name="Tindall B."/>
            <person name="Goker M."/>
            <person name="Woyke T."/>
            <person name="Bristow J."/>
            <person name="Eisen J."/>
            <person name="Markowitz V."/>
            <person name="Hugenholtz P."/>
            <person name="Kyrpides N."/>
            <person name="Klenk H."/>
            <person name="Lapidus A."/>
        </authorList>
    </citation>
    <scope>NUCLEOTIDE SEQUENCE [LARGE SCALE GENOMIC DNA]</scope>
    <source>
        <strain evidence="10">DSM 9799 / CCM 4581 / KCTC 23876 / PAT</strain>
    </source>
</reference>
<dbReference type="PANTHER" id="PTHR43742:SF3">
    <property type="entry name" value="DIMETHYL SULFOXIDE REDUCTASE DMSA"/>
    <property type="match status" value="1"/>
</dbReference>
<evidence type="ECO:0000259" key="8">
    <source>
        <dbReference type="PROSITE" id="PS51669"/>
    </source>
</evidence>
<evidence type="ECO:0000256" key="6">
    <source>
        <dbReference type="ARBA" id="ARBA00023004"/>
    </source>
</evidence>
<dbReference type="Pfam" id="PF00384">
    <property type="entry name" value="Molybdopterin"/>
    <property type="match status" value="1"/>
</dbReference>
<dbReference type="Pfam" id="PF04879">
    <property type="entry name" value="Molybdop_Fe4S4"/>
    <property type="match status" value="1"/>
</dbReference>
<evidence type="ECO:0000256" key="7">
    <source>
        <dbReference type="ARBA" id="ARBA00023014"/>
    </source>
</evidence>
<dbReference type="EMBL" id="CP002209">
    <property type="protein sequence ID" value="ADN76678.1"/>
    <property type="molecule type" value="Genomic_DNA"/>
</dbReference>
<evidence type="ECO:0000256" key="4">
    <source>
        <dbReference type="ARBA" id="ARBA00022723"/>
    </source>
</evidence>
<dbReference type="InterPro" id="IPR006655">
    <property type="entry name" value="Mopterin_OxRdtase_prok_CS"/>
</dbReference>
<sequence>MQRRDFLKSAALVSAAASLAGCNGKRTETVIPEPELPVTQGWQSCYVNCGSNCPIKFTVQDGQITQLETDDHGDDQYESRQIRACPRGRSLRQRVYSDERILYPMKRVGPRGSGEFVRISWDDALTEIHQRLEAIYQDSSQGGPESVFFPVSTGTSGMKTSGTGIWKRLFHQLGGYLGTRGSYSTHQVDTATQYTYGIGSVILNGLGSSTREIERSDLVLCFGYNPQETFMSGGGVSYEWSEALHHSNAEVIMIDPRYTESAGGKEQQWLPIRPGTDAALVAGIVYALWEIGAVDDAHVDRYAVGWTEASLPESAKGKNASYKAYILGDRDGVAKTPEWAASITGVPAATIRELATKLHRSKAPFIQMGWGLQRQANGENSARAIYTLVAIVGKFGLPGTSNAVGAHNGTHAYITPGIPAGANPVTKSIPCFLWTDAIERDLQQEPMTALTHDVLDSQRPGDPTVQLERNIRAIIVAGSNMLGNQHSNINRTHRLLAAEDSKVDFVLVSEIYMTPTARFADILLPEITQFETEDLVCDGWHSGDMANLLATTAAIAPRGESRSAYDICADIAERFGIRQTFTEGRTKAEWVRHLWQTPQASSSLSLPDFDEAKAHGVYREYLPASKPGFADFRADPQANPLKTPSGKIEIYSEAIANLTRDWDLPEGDEVTALPEFRAPWEGGVTDDPDYPFQVAVYHTKGRAHSSFHSHKVLREAIQDALWINPGDAAALGIQNNDTVRVTSRRGVIVVPARVTPRVMPGVAGLGQGAWRNARDAGQEDMGGCINTLTDHRPSPLAKGCTGGTLRVKIERA</sequence>
<dbReference type="GO" id="GO:0043546">
    <property type="term" value="F:molybdopterin cofactor binding"/>
    <property type="evidence" value="ECO:0007669"/>
    <property type="project" value="InterPro"/>
</dbReference>
<dbReference type="PROSITE" id="PS51257">
    <property type="entry name" value="PROKAR_LIPOPROTEIN"/>
    <property type="match status" value="1"/>
</dbReference>
<comment type="similarity">
    <text evidence="2">Belongs to the prokaryotic molybdopterin-containing oxidoreductase family.</text>
</comment>
<dbReference type="PROSITE" id="PS51669">
    <property type="entry name" value="4FE4S_MOW_BIS_MGD"/>
    <property type="match status" value="1"/>
</dbReference>
<keyword evidence="7" id="KW-0411">Iron-sulfur</keyword>
<evidence type="ECO:0000256" key="1">
    <source>
        <dbReference type="ARBA" id="ARBA00001942"/>
    </source>
</evidence>
<dbReference type="GO" id="GO:0009061">
    <property type="term" value="P:anaerobic respiration"/>
    <property type="evidence" value="ECO:0007669"/>
    <property type="project" value="TreeGrafter"/>
</dbReference>
<dbReference type="OrthoDB" id="9815647at2"/>
<protein>
    <submittedName>
        <fullName evidence="9">Anaerobic dimethyl sulfoxide reductase, A subunit, DmsA/YnfE family</fullName>
    </submittedName>
</protein>
<evidence type="ECO:0000256" key="5">
    <source>
        <dbReference type="ARBA" id="ARBA00023002"/>
    </source>
</evidence>
<evidence type="ECO:0000256" key="2">
    <source>
        <dbReference type="ARBA" id="ARBA00010312"/>
    </source>
</evidence>
<dbReference type="SMART" id="SM00926">
    <property type="entry name" value="Molybdop_Fe4S4"/>
    <property type="match status" value="1"/>
</dbReference>
<dbReference type="Gene3D" id="3.40.50.740">
    <property type="match status" value="1"/>
</dbReference>
<dbReference type="InterPro" id="IPR011888">
    <property type="entry name" value="Anaer_DMSO_reductase"/>
</dbReference>
<keyword evidence="3" id="KW-0500">Molybdenum</keyword>
<dbReference type="GeneID" id="67182685"/>
<comment type="cofactor">
    <cofactor evidence="1">
        <name>Mo-bis(molybdopterin guanine dinucleotide)</name>
        <dbReference type="ChEBI" id="CHEBI:60539"/>
    </cofactor>
</comment>
<dbReference type="Proteomes" id="UP000006683">
    <property type="component" value="Chromosome"/>
</dbReference>
<dbReference type="KEGG" id="fbl:Fbal_2476"/>
<accession>E1SNK5</accession>
<dbReference type="GO" id="GO:0009055">
    <property type="term" value="F:electron transfer activity"/>
    <property type="evidence" value="ECO:0007669"/>
    <property type="project" value="TreeGrafter"/>
</dbReference>
<dbReference type="HOGENOM" id="CLU_000422_13_3_6"/>
<dbReference type="GO" id="GO:0009389">
    <property type="term" value="F:dimethyl sulfoxide reductase activity"/>
    <property type="evidence" value="ECO:0007669"/>
    <property type="project" value="InterPro"/>
</dbReference>
<dbReference type="STRING" id="550540.Fbal_2476"/>
<keyword evidence="6" id="KW-0408">Iron</keyword>
<dbReference type="eggNOG" id="COG0243">
    <property type="taxonomic scope" value="Bacteria"/>
</dbReference>
<evidence type="ECO:0000256" key="3">
    <source>
        <dbReference type="ARBA" id="ARBA00022505"/>
    </source>
</evidence>
<dbReference type="InterPro" id="IPR006963">
    <property type="entry name" value="Mopterin_OxRdtase_4Fe-4S_dom"/>
</dbReference>
<gene>
    <name evidence="9" type="ordered locus">Fbal_2476</name>
</gene>